<evidence type="ECO:0000256" key="3">
    <source>
        <dbReference type="ARBA" id="ARBA00022827"/>
    </source>
</evidence>
<dbReference type="Proteomes" id="UP000005239">
    <property type="component" value="Unassembled WGS sequence"/>
</dbReference>
<evidence type="ECO:0000256" key="1">
    <source>
        <dbReference type="ARBA" id="ARBA00001974"/>
    </source>
</evidence>
<keyword evidence="10" id="KW-1185">Reference proteome</keyword>
<dbReference type="EnsemblMetazoa" id="PPA29030.1">
    <property type="protein sequence ID" value="PPA29030.1"/>
    <property type="gene ID" value="WBGene00118584"/>
</dbReference>
<reference evidence="9" key="2">
    <citation type="submission" date="2022-06" db="UniProtKB">
        <authorList>
            <consortium name="EnsemblMetazoa"/>
        </authorList>
    </citation>
    <scope>IDENTIFICATION</scope>
    <source>
        <strain evidence="9">PS312</strain>
    </source>
</reference>
<dbReference type="SUPFAM" id="SSF51905">
    <property type="entry name" value="FAD/NAD(P)-binding domain"/>
    <property type="match status" value="1"/>
</dbReference>
<sequence length="730" mass="82042">MSSNDEYMELHEHPTPRKHRSCHHRLKFPSLQITRKWFAISMFTAMFLFYVFIKLEMQQLNIEFPSITGQHSLLMLMVYGWDPMQDWTNCMSDRLLNRRKDWNWIDFDGAVKDCADKTPVSKIKVKRFGSKEYFRFGLPSDSIQSTLLSLGASNTVAEEKLKESLMGLVLHGVNSSNLLINASFYNIGRIHQSDFQETPVFTLKKLSHNQKEFISLLQTKVQKSFIDNLWINAGTFGHEFLSMMHRGGPLDNENIELCQVNFEMYNPNEDQMDEFANFVMLSKTLGAVVGRRFVGATSEAACSCQRREMSHAPKAGSAPLAFDVVVVGGGIVGCATARQLSIAKPHLKIAVVEKEEKLAPHQSGHNSGVIHAGIYYTPGSLKAKLCVEGMELAYKYFDQRKIPYKKTGKLIVAVEQEELPRLDNLFDRAKQNGCRDIEMIDGAKIREIEPHCKGLRALWSPHTGIVDWGGVTRAYAEDFQKNGGKVFIGYPLESFSFDGSTNDFPVTIRSKPNLSPIRCKYVITCAGLHADRVAGLSGCSPDPKIVPFRGEYLLLKPEKRHLVKTNIYPVPDPRFPFLGVHFTPRMNGDIWLGPNAVLAYKREGYGYLQWSPSDLYDALSYKGMHKLIGKYFSFGMQEMYRGIFIGGQVKQLQRFIPELQLSDVTRGPSGVRAQAMDASGALVDDFVFDGGVGKIGSRLLHVRNAPSPGATSSLAIARMITEEASKKFEL</sequence>
<dbReference type="EC" id="1.1.99.2" evidence="7"/>
<dbReference type="InterPro" id="IPR006076">
    <property type="entry name" value="FAD-dep_OxRdtase"/>
</dbReference>
<reference evidence="10" key="1">
    <citation type="journal article" date="2008" name="Nat. Genet.">
        <title>The Pristionchus pacificus genome provides a unique perspective on nematode lifestyle and parasitism.</title>
        <authorList>
            <person name="Dieterich C."/>
            <person name="Clifton S.W."/>
            <person name="Schuster L.N."/>
            <person name="Chinwalla A."/>
            <person name="Delehaunty K."/>
            <person name="Dinkelacker I."/>
            <person name="Fulton L."/>
            <person name="Fulton R."/>
            <person name="Godfrey J."/>
            <person name="Minx P."/>
            <person name="Mitreva M."/>
            <person name="Roeseler W."/>
            <person name="Tian H."/>
            <person name="Witte H."/>
            <person name="Yang S.P."/>
            <person name="Wilson R.K."/>
            <person name="Sommer R.J."/>
        </authorList>
    </citation>
    <scope>NUCLEOTIDE SEQUENCE [LARGE SCALE GENOMIC DNA]</scope>
    <source>
        <strain evidence="10">PS312</strain>
    </source>
</reference>
<dbReference type="Gene3D" id="3.50.50.60">
    <property type="entry name" value="FAD/NAD(P)-binding domain"/>
    <property type="match status" value="1"/>
</dbReference>
<keyword evidence="2" id="KW-0285">Flavoprotein</keyword>
<dbReference type="PANTHER" id="PTHR43104:SF2">
    <property type="entry name" value="L-2-HYDROXYGLUTARATE DEHYDROGENASE, MITOCHONDRIAL"/>
    <property type="match status" value="1"/>
</dbReference>
<accession>A0A2A6CGH6</accession>
<dbReference type="AlphaFoldDB" id="A0A2A6CGH6"/>
<dbReference type="NCBIfam" id="NF008726">
    <property type="entry name" value="PRK11728.1"/>
    <property type="match status" value="1"/>
</dbReference>
<evidence type="ECO:0000256" key="4">
    <source>
        <dbReference type="ARBA" id="ARBA00023002"/>
    </source>
</evidence>
<organism evidence="9 10">
    <name type="scientific">Pristionchus pacificus</name>
    <name type="common">Parasitic nematode worm</name>
    <dbReference type="NCBI Taxonomy" id="54126"/>
    <lineage>
        <taxon>Eukaryota</taxon>
        <taxon>Metazoa</taxon>
        <taxon>Ecdysozoa</taxon>
        <taxon>Nematoda</taxon>
        <taxon>Chromadorea</taxon>
        <taxon>Rhabditida</taxon>
        <taxon>Rhabditina</taxon>
        <taxon>Diplogasteromorpha</taxon>
        <taxon>Diplogasteroidea</taxon>
        <taxon>Neodiplogasteridae</taxon>
        <taxon>Pristionchus</taxon>
    </lineage>
</organism>
<protein>
    <recommendedName>
        <fullName evidence="8">L-2-hydroxyglutarate dehydrogenase, mitochondrial</fullName>
        <ecNumber evidence="7">1.1.99.2</ecNumber>
    </recommendedName>
</protein>
<comment type="catalytic activity">
    <reaction evidence="5">
        <text>(S)-2-hydroxyglutarate + A = 2-oxoglutarate + AH2</text>
        <dbReference type="Rhea" id="RHEA:21252"/>
        <dbReference type="ChEBI" id="CHEBI:13193"/>
        <dbReference type="ChEBI" id="CHEBI:16782"/>
        <dbReference type="ChEBI" id="CHEBI:16810"/>
        <dbReference type="ChEBI" id="CHEBI:17499"/>
        <dbReference type="EC" id="1.1.99.2"/>
    </reaction>
</comment>
<dbReference type="Pfam" id="PF01266">
    <property type="entry name" value="DAO"/>
    <property type="match status" value="1"/>
</dbReference>
<evidence type="ECO:0000256" key="8">
    <source>
        <dbReference type="ARBA" id="ARBA00041137"/>
    </source>
</evidence>
<comment type="similarity">
    <text evidence="6">Belongs to the L2HGDH family.</text>
</comment>
<dbReference type="GO" id="GO:0047545">
    <property type="term" value="F:(S)-2-hydroxyglutarate dehydrogenase activity"/>
    <property type="evidence" value="ECO:0000318"/>
    <property type="project" value="GO_Central"/>
</dbReference>
<evidence type="ECO:0000256" key="5">
    <source>
        <dbReference type="ARBA" id="ARBA00036066"/>
    </source>
</evidence>
<name>A0A2A6CGH6_PRIPA</name>
<evidence type="ECO:0000256" key="7">
    <source>
        <dbReference type="ARBA" id="ARBA00038878"/>
    </source>
</evidence>
<evidence type="ECO:0000256" key="2">
    <source>
        <dbReference type="ARBA" id="ARBA00022630"/>
    </source>
</evidence>
<evidence type="ECO:0000313" key="9">
    <source>
        <dbReference type="EnsemblMetazoa" id="PPA29030.1"/>
    </source>
</evidence>
<gene>
    <name evidence="9" type="primary">WBGene00118584</name>
</gene>
<accession>A0A8R1UH89</accession>
<evidence type="ECO:0000313" key="10">
    <source>
        <dbReference type="Proteomes" id="UP000005239"/>
    </source>
</evidence>
<keyword evidence="4" id="KW-0560">Oxidoreductase</keyword>
<dbReference type="PANTHER" id="PTHR43104">
    <property type="entry name" value="L-2-HYDROXYGLUTARATE DEHYDROGENASE, MITOCHONDRIAL"/>
    <property type="match status" value="1"/>
</dbReference>
<proteinExistence type="inferred from homology"/>
<dbReference type="Gene3D" id="3.30.9.10">
    <property type="entry name" value="D-Amino Acid Oxidase, subunit A, domain 2"/>
    <property type="match status" value="1"/>
</dbReference>
<keyword evidence="3" id="KW-0274">FAD</keyword>
<evidence type="ECO:0000256" key="6">
    <source>
        <dbReference type="ARBA" id="ARBA00037941"/>
    </source>
</evidence>
<dbReference type="InterPro" id="IPR036188">
    <property type="entry name" value="FAD/NAD-bd_sf"/>
</dbReference>
<comment type="cofactor">
    <cofactor evidence="1">
        <name>FAD</name>
        <dbReference type="ChEBI" id="CHEBI:57692"/>
    </cofactor>
</comment>